<reference evidence="2" key="1">
    <citation type="submission" date="2014-09" db="EMBL/GenBank/DDBJ databases">
        <authorList>
            <person name="Magalhaes I.L.F."/>
            <person name="Oliveira U."/>
            <person name="Santos F.R."/>
            <person name="Vidigal T.H.D.A."/>
            <person name="Brescovit A.D."/>
            <person name="Santos A.J."/>
        </authorList>
    </citation>
    <scope>NUCLEOTIDE SEQUENCE</scope>
    <source>
        <tissue evidence="2">Shoot tissue taken approximately 20 cm above the soil surface</tissue>
    </source>
</reference>
<reference evidence="2" key="2">
    <citation type="journal article" date="2015" name="Data Brief">
        <title>Shoot transcriptome of the giant reed, Arundo donax.</title>
        <authorList>
            <person name="Barrero R.A."/>
            <person name="Guerrero F.D."/>
            <person name="Moolhuijzen P."/>
            <person name="Goolsby J.A."/>
            <person name="Tidwell J."/>
            <person name="Bellgard S.E."/>
            <person name="Bellgard M.I."/>
        </authorList>
    </citation>
    <scope>NUCLEOTIDE SEQUENCE</scope>
    <source>
        <tissue evidence="2">Shoot tissue taken approximately 20 cm above the soil surface</tissue>
    </source>
</reference>
<sequence>MAPQEQSQLGPAGQPSLESNDQDQPRLGHTVAPPKATTTESNKSTLLST</sequence>
<dbReference type="AlphaFoldDB" id="A0A0A9A3T4"/>
<name>A0A0A9A3T4_ARUDO</name>
<protein>
    <submittedName>
        <fullName evidence="2">Uncharacterized protein</fullName>
    </submittedName>
</protein>
<evidence type="ECO:0000313" key="2">
    <source>
        <dbReference type="EMBL" id="JAD43645.1"/>
    </source>
</evidence>
<accession>A0A0A9A3T4</accession>
<dbReference type="EMBL" id="GBRH01254250">
    <property type="protein sequence ID" value="JAD43645.1"/>
    <property type="molecule type" value="Transcribed_RNA"/>
</dbReference>
<evidence type="ECO:0000256" key="1">
    <source>
        <dbReference type="SAM" id="MobiDB-lite"/>
    </source>
</evidence>
<organism evidence="2">
    <name type="scientific">Arundo donax</name>
    <name type="common">Giant reed</name>
    <name type="synonym">Donax arundinaceus</name>
    <dbReference type="NCBI Taxonomy" id="35708"/>
    <lineage>
        <taxon>Eukaryota</taxon>
        <taxon>Viridiplantae</taxon>
        <taxon>Streptophyta</taxon>
        <taxon>Embryophyta</taxon>
        <taxon>Tracheophyta</taxon>
        <taxon>Spermatophyta</taxon>
        <taxon>Magnoliopsida</taxon>
        <taxon>Liliopsida</taxon>
        <taxon>Poales</taxon>
        <taxon>Poaceae</taxon>
        <taxon>PACMAD clade</taxon>
        <taxon>Arundinoideae</taxon>
        <taxon>Arundineae</taxon>
        <taxon>Arundo</taxon>
    </lineage>
</organism>
<feature type="region of interest" description="Disordered" evidence="1">
    <location>
        <begin position="1"/>
        <end position="49"/>
    </location>
</feature>
<proteinExistence type="predicted"/>
<feature type="compositionally biased region" description="Polar residues" evidence="1">
    <location>
        <begin position="36"/>
        <end position="49"/>
    </location>
</feature>